<keyword evidence="2" id="KW-1185">Reference proteome</keyword>
<dbReference type="AlphaFoldDB" id="F0F2Q8"/>
<dbReference type="EMBL" id="AEWV01000046">
    <property type="protein sequence ID" value="EGC16070.1"/>
    <property type="molecule type" value="Genomic_DNA"/>
</dbReference>
<dbReference type="RefSeq" id="WP_003784665.1">
    <property type="nucleotide sequence ID" value="NZ_GL870929.1"/>
</dbReference>
<dbReference type="HOGENOM" id="CLU_777867_0_0_4"/>
<evidence type="ECO:0000313" key="2">
    <source>
        <dbReference type="Proteomes" id="UP000004088"/>
    </source>
</evidence>
<evidence type="ECO:0000313" key="1">
    <source>
        <dbReference type="EMBL" id="EGC16070.1"/>
    </source>
</evidence>
<protein>
    <submittedName>
        <fullName evidence="1">Uncharacterized protein</fullName>
    </submittedName>
</protein>
<reference evidence="1 2" key="1">
    <citation type="submission" date="2011-01" db="EMBL/GenBank/DDBJ databases">
        <authorList>
            <person name="Muzny D."/>
            <person name="Qin X."/>
            <person name="Deng J."/>
            <person name="Jiang H."/>
            <person name="Liu Y."/>
            <person name="Qu J."/>
            <person name="Song X.-Z."/>
            <person name="Zhang L."/>
            <person name="Thornton R."/>
            <person name="Coyle M."/>
            <person name="Francisco L."/>
            <person name="Jackson L."/>
            <person name="Javaid M."/>
            <person name="Korchina V."/>
            <person name="Kovar C."/>
            <person name="Mata R."/>
            <person name="Mathew T."/>
            <person name="Ngo R."/>
            <person name="Nguyen L."/>
            <person name="Nguyen N."/>
            <person name="Okwuonu G."/>
            <person name="Ongeri F."/>
            <person name="Pham C."/>
            <person name="Simmons D."/>
            <person name="Wilczek-Boney K."/>
            <person name="Hale W."/>
            <person name="Jakkamsetti A."/>
            <person name="Pham P."/>
            <person name="Ruth R."/>
            <person name="San Lucas F."/>
            <person name="Warren J."/>
            <person name="Zhang J."/>
            <person name="Zhao Z."/>
            <person name="Zhou C."/>
            <person name="Zhu D."/>
            <person name="Lee S."/>
            <person name="Bess C."/>
            <person name="Blankenburg K."/>
            <person name="Forbes L."/>
            <person name="Fu Q."/>
            <person name="Gubbala S."/>
            <person name="Hirani K."/>
            <person name="Jayaseelan J.C."/>
            <person name="Lara F."/>
            <person name="Munidasa M."/>
            <person name="Palculict T."/>
            <person name="Patil S."/>
            <person name="Pu L.-L."/>
            <person name="Saada N."/>
            <person name="Tang L."/>
            <person name="Weissenberger G."/>
            <person name="Zhu Y."/>
            <person name="Hemphill L."/>
            <person name="Shang Y."/>
            <person name="Youmans B."/>
            <person name="Ayvaz T."/>
            <person name="Ross M."/>
            <person name="Santibanez J."/>
            <person name="Aqrawi P."/>
            <person name="Gross S."/>
            <person name="Joshi V."/>
            <person name="Fowler G."/>
            <person name="Nazareth L."/>
            <person name="Reid J."/>
            <person name="Worley K."/>
            <person name="Petrosino J."/>
            <person name="Highlander S."/>
            <person name="Gibbs R."/>
        </authorList>
    </citation>
    <scope>NUCLEOTIDE SEQUENCE [LARGE SCALE GENOMIC DNA]</scope>
    <source>
        <strain evidence="1 2">ATCC 33394</strain>
    </source>
</reference>
<name>F0F2Q8_9NEIS</name>
<accession>F0F2Q8</accession>
<proteinExistence type="predicted"/>
<organism evidence="1 2">
    <name type="scientific">Kingella denitrificans ATCC 33394</name>
    <dbReference type="NCBI Taxonomy" id="888741"/>
    <lineage>
        <taxon>Bacteria</taxon>
        <taxon>Pseudomonadati</taxon>
        <taxon>Pseudomonadota</taxon>
        <taxon>Betaproteobacteria</taxon>
        <taxon>Neisseriales</taxon>
        <taxon>Neisseriaceae</taxon>
        <taxon>Kingella</taxon>
    </lineage>
</organism>
<dbReference type="Proteomes" id="UP000004088">
    <property type="component" value="Unassembled WGS sequence"/>
</dbReference>
<sequence length="305" mass="35240">MFTLIIPALMTGDEMPLPPLNTPALNQLRRFARFQAHDLTTAQLYQQFLCDRLALDECSAYASPVVQQMGMNSVQMLDLKAACTDLPPETAQQYADRLNQEYAGEYRWQILRPDVWQITAERPLDWPDISIWQACGRLNPLMQAASPDWLQLSTELQMWLHGKENAPFNAFWLWRAAAGQHFEPCALIGTDSPWQQQSSLHTAAEPYNWPAWQHECAAHGIAPEDTHLFLDGLVQCTQTGDVLLYQQHIHAYEERFFAPIWQALCQGSLHHWRLVCEQGQWLITRKPQRWAFWRRSTPFDGKTLP</sequence>
<comment type="caution">
    <text evidence="1">The sequence shown here is derived from an EMBL/GenBank/DDBJ whole genome shotgun (WGS) entry which is preliminary data.</text>
</comment>
<gene>
    <name evidence="1" type="ORF">HMPREF9098_2393</name>
</gene>